<accession>A0A0A9BKQ2</accession>
<organism evidence="1">
    <name type="scientific">Arundo donax</name>
    <name type="common">Giant reed</name>
    <name type="synonym">Donax arundinaceus</name>
    <dbReference type="NCBI Taxonomy" id="35708"/>
    <lineage>
        <taxon>Eukaryota</taxon>
        <taxon>Viridiplantae</taxon>
        <taxon>Streptophyta</taxon>
        <taxon>Embryophyta</taxon>
        <taxon>Tracheophyta</taxon>
        <taxon>Spermatophyta</taxon>
        <taxon>Magnoliopsida</taxon>
        <taxon>Liliopsida</taxon>
        <taxon>Poales</taxon>
        <taxon>Poaceae</taxon>
        <taxon>PACMAD clade</taxon>
        <taxon>Arundinoideae</taxon>
        <taxon>Arundineae</taxon>
        <taxon>Arundo</taxon>
    </lineage>
</organism>
<protein>
    <submittedName>
        <fullName evidence="1">Uncharacterized protein</fullName>
    </submittedName>
</protein>
<proteinExistence type="predicted"/>
<dbReference type="AlphaFoldDB" id="A0A0A9BKQ2"/>
<evidence type="ECO:0000313" key="1">
    <source>
        <dbReference type="EMBL" id="JAD64529.1"/>
    </source>
</evidence>
<reference evidence="1" key="2">
    <citation type="journal article" date="2015" name="Data Brief">
        <title>Shoot transcriptome of the giant reed, Arundo donax.</title>
        <authorList>
            <person name="Barrero R.A."/>
            <person name="Guerrero F.D."/>
            <person name="Moolhuijzen P."/>
            <person name="Goolsby J.A."/>
            <person name="Tidwell J."/>
            <person name="Bellgard S.E."/>
            <person name="Bellgard M.I."/>
        </authorList>
    </citation>
    <scope>NUCLEOTIDE SEQUENCE</scope>
    <source>
        <tissue evidence="1">Shoot tissue taken approximately 20 cm above the soil surface</tissue>
    </source>
</reference>
<dbReference type="EMBL" id="GBRH01233366">
    <property type="protein sequence ID" value="JAD64529.1"/>
    <property type="molecule type" value="Transcribed_RNA"/>
</dbReference>
<reference evidence="1" key="1">
    <citation type="submission" date="2014-09" db="EMBL/GenBank/DDBJ databases">
        <authorList>
            <person name="Magalhaes I.L.F."/>
            <person name="Oliveira U."/>
            <person name="Santos F.R."/>
            <person name="Vidigal T.H.D.A."/>
            <person name="Brescovit A.D."/>
            <person name="Santos A.J."/>
        </authorList>
    </citation>
    <scope>NUCLEOTIDE SEQUENCE</scope>
    <source>
        <tissue evidence="1">Shoot tissue taken approximately 20 cm above the soil surface</tissue>
    </source>
</reference>
<name>A0A0A9BKQ2_ARUDO</name>
<sequence length="39" mass="4117">MLVAMPRSHYGRQNAVGNLGARRPAHVNGSMGVQLSVAL</sequence>